<protein>
    <submittedName>
        <fullName evidence="3">Lipid A deacylase LpxR family protein</fullName>
    </submittedName>
</protein>
<evidence type="ECO:0000256" key="2">
    <source>
        <dbReference type="SAM" id="SignalP"/>
    </source>
</evidence>
<gene>
    <name evidence="3" type="ORF">PY771_06580</name>
</gene>
<dbReference type="InterPro" id="IPR037107">
    <property type="entry name" value="Put_OMP_sf"/>
</dbReference>
<feature type="signal peptide" evidence="2">
    <location>
        <begin position="1"/>
        <end position="36"/>
    </location>
</feature>
<dbReference type="AlphaFoldDB" id="A0AAX3PEM2"/>
<feature type="region of interest" description="Disordered" evidence="1">
    <location>
        <begin position="285"/>
        <end position="311"/>
    </location>
</feature>
<feature type="chain" id="PRO_5044005038" evidence="2">
    <location>
        <begin position="37"/>
        <end position="400"/>
    </location>
</feature>
<evidence type="ECO:0000313" key="4">
    <source>
        <dbReference type="Proteomes" id="UP001214666"/>
    </source>
</evidence>
<dbReference type="RefSeq" id="WP_275115821.1">
    <property type="nucleotide sequence ID" value="NZ_CP118942.1"/>
</dbReference>
<sequence length="400" mass="43794">MCAPRPPSANSFVRHGLGRTALALAISVLFPSPALAQAVNEGAAGAGDCAAEETLRFRGGTARLENDLFTGTDQNYTNGVAFTLISHDIPGRLRPECFPAPIRLHAQLIQFMNPGFWADADNSADTQNVVVRFGQSMYTPEDYTRRDLIPDDRPYAGLLYMGLAWNRRKHEPESNREMLDTREITLGVIGPWSLAEQTQNLVHDARGIDRFQGWQHQLKNEPAFQLALDRKFREFRGAGAIIPGFSADSIRSLGLRLGNIETSATLGIEGRIGWNLPNDFGSYPLRPGAENRPPSAASIHGKSSDSVPAASRPRPGVHLFGILEAKAVAYDFSLDGNLFRSSHSVSRRPWVAQVAVGVSAQGILAGHGVRLAVMRVYRTREFEEQSTNQAYGSIALSIEF</sequence>
<name>A0AAX3PEM2_AERHY</name>
<accession>A0AAX3PEM2</accession>
<proteinExistence type="predicted"/>
<dbReference type="Gene3D" id="2.40.128.140">
    <property type="entry name" value="Outer membrane protein"/>
    <property type="match status" value="1"/>
</dbReference>
<dbReference type="InterPro" id="IPR018707">
    <property type="entry name" value="LpxR"/>
</dbReference>
<dbReference type="EMBL" id="CP118942">
    <property type="protein sequence ID" value="WEE27981.1"/>
    <property type="molecule type" value="Genomic_DNA"/>
</dbReference>
<evidence type="ECO:0000256" key="1">
    <source>
        <dbReference type="SAM" id="MobiDB-lite"/>
    </source>
</evidence>
<organism evidence="3 4">
    <name type="scientific">Aeromonas hydrophila</name>
    <dbReference type="NCBI Taxonomy" id="644"/>
    <lineage>
        <taxon>Bacteria</taxon>
        <taxon>Pseudomonadati</taxon>
        <taxon>Pseudomonadota</taxon>
        <taxon>Gammaproteobacteria</taxon>
        <taxon>Aeromonadales</taxon>
        <taxon>Aeromonadaceae</taxon>
        <taxon>Aeromonas</taxon>
    </lineage>
</organism>
<evidence type="ECO:0000313" key="3">
    <source>
        <dbReference type="EMBL" id="WEE27981.1"/>
    </source>
</evidence>
<dbReference type="Pfam" id="PF09982">
    <property type="entry name" value="LpxR"/>
    <property type="match status" value="1"/>
</dbReference>
<reference evidence="3" key="1">
    <citation type="submission" date="2023-02" db="EMBL/GenBank/DDBJ databases">
        <title>The sequence of Aeromonas hydrophila K533.</title>
        <authorList>
            <person name="Luo X."/>
        </authorList>
    </citation>
    <scope>NUCLEOTIDE SEQUENCE</scope>
    <source>
        <strain evidence="3">K533</strain>
    </source>
</reference>
<dbReference type="Proteomes" id="UP001214666">
    <property type="component" value="Chromosome"/>
</dbReference>
<keyword evidence="2" id="KW-0732">Signal</keyword>